<evidence type="ECO:0000313" key="2">
    <source>
        <dbReference type="EMBL" id="GBM17510.1"/>
    </source>
</evidence>
<evidence type="ECO:0000313" key="3">
    <source>
        <dbReference type="Proteomes" id="UP000499080"/>
    </source>
</evidence>
<organism evidence="2 3">
    <name type="scientific">Araneus ventricosus</name>
    <name type="common">Orbweaver spider</name>
    <name type="synonym">Epeira ventricosa</name>
    <dbReference type="NCBI Taxonomy" id="182803"/>
    <lineage>
        <taxon>Eukaryota</taxon>
        <taxon>Metazoa</taxon>
        <taxon>Ecdysozoa</taxon>
        <taxon>Arthropoda</taxon>
        <taxon>Chelicerata</taxon>
        <taxon>Arachnida</taxon>
        <taxon>Araneae</taxon>
        <taxon>Araneomorphae</taxon>
        <taxon>Entelegynae</taxon>
        <taxon>Araneoidea</taxon>
        <taxon>Araneidae</taxon>
        <taxon>Araneus</taxon>
    </lineage>
</organism>
<sequence>MQKPIPSDPRVDRELDGHQASNEPFSPESFSKFYSIKLLLVSLRCRLRVVRTIPSRVLTWPSFGDSEPGLKPQFPSSSPLAAAAPLWILLLGLWCKIGFGSVS</sequence>
<comment type="caution">
    <text evidence="2">The sequence shown here is derived from an EMBL/GenBank/DDBJ whole genome shotgun (WGS) entry which is preliminary data.</text>
</comment>
<accession>A0A4Y2DL08</accession>
<name>A0A4Y2DL08_ARAVE</name>
<dbReference type="EMBL" id="BGPR01089987">
    <property type="protein sequence ID" value="GBM17510.1"/>
    <property type="molecule type" value="Genomic_DNA"/>
</dbReference>
<proteinExistence type="predicted"/>
<dbReference type="Proteomes" id="UP000499080">
    <property type="component" value="Unassembled WGS sequence"/>
</dbReference>
<dbReference type="AlphaFoldDB" id="A0A4Y2DL08"/>
<protein>
    <submittedName>
        <fullName evidence="2">Uncharacterized protein</fullName>
    </submittedName>
</protein>
<feature type="region of interest" description="Disordered" evidence="1">
    <location>
        <begin position="1"/>
        <end position="28"/>
    </location>
</feature>
<evidence type="ECO:0000256" key="1">
    <source>
        <dbReference type="SAM" id="MobiDB-lite"/>
    </source>
</evidence>
<keyword evidence="3" id="KW-1185">Reference proteome</keyword>
<reference evidence="2 3" key="1">
    <citation type="journal article" date="2019" name="Sci. Rep.">
        <title>Orb-weaving spider Araneus ventricosus genome elucidates the spidroin gene catalogue.</title>
        <authorList>
            <person name="Kono N."/>
            <person name="Nakamura H."/>
            <person name="Ohtoshi R."/>
            <person name="Moran D.A.P."/>
            <person name="Shinohara A."/>
            <person name="Yoshida Y."/>
            <person name="Fujiwara M."/>
            <person name="Mori M."/>
            <person name="Tomita M."/>
            <person name="Arakawa K."/>
        </authorList>
    </citation>
    <scope>NUCLEOTIDE SEQUENCE [LARGE SCALE GENOMIC DNA]</scope>
</reference>
<gene>
    <name evidence="2" type="ORF">AVEN_267838_1</name>
</gene>